<sequence length="219" mass="25094">MEIDRWMAAFQERLLQKFGSRLLFLGLQGSRRRGEARPDSDIDVVAVLDTLSVVDLESYKDALAGMPEGELACGFICGREELLHWPKYDLFTLEKDTRAFYGTLAPLLPPLEDGDARQFIQISAANLYHAACHMYLYENPSPENVRQLYKNVFYILRVKVYLEQGYFVDKKAALSQYSSGCDLEVINAERQLEDLSGEAELRPYFELLCGWCSKLLKQE</sequence>
<dbReference type="EMBL" id="DVND01000055">
    <property type="protein sequence ID" value="HIU48147.1"/>
    <property type="molecule type" value="Genomic_DNA"/>
</dbReference>
<dbReference type="CDD" id="cd05403">
    <property type="entry name" value="NT_KNTase_like"/>
    <property type="match status" value="1"/>
</dbReference>
<protein>
    <submittedName>
        <fullName evidence="2">Nucleotidyltransferase domain-containing protein</fullName>
    </submittedName>
</protein>
<evidence type="ECO:0000259" key="1">
    <source>
        <dbReference type="Pfam" id="PF01909"/>
    </source>
</evidence>
<dbReference type="Gene3D" id="3.30.460.10">
    <property type="entry name" value="Beta Polymerase, domain 2"/>
    <property type="match status" value="1"/>
</dbReference>
<evidence type="ECO:0000313" key="2">
    <source>
        <dbReference type="EMBL" id="HIU48147.1"/>
    </source>
</evidence>
<dbReference type="GO" id="GO:0016779">
    <property type="term" value="F:nucleotidyltransferase activity"/>
    <property type="evidence" value="ECO:0007669"/>
    <property type="project" value="InterPro"/>
</dbReference>
<dbReference type="Pfam" id="PF01909">
    <property type="entry name" value="NTP_transf_2"/>
    <property type="match status" value="1"/>
</dbReference>
<feature type="domain" description="Polymerase nucleotidyl transferase" evidence="1">
    <location>
        <begin position="12"/>
        <end position="95"/>
    </location>
</feature>
<evidence type="ECO:0000313" key="3">
    <source>
        <dbReference type="Proteomes" id="UP000824111"/>
    </source>
</evidence>
<dbReference type="Proteomes" id="UP000824111">
    <property type="component" value="Unassembled WGS sequence"/>
</dbReference>
<dbReference type="AlphaFoldDB" id="A0A9D1LUC1"/>
<proteinExistence type="predicted"/>
<dbReference type="SUPFAM" id="SSF81301">
    <property type="entry name" value="Nucleotidyltransferase"/>
    <property type="match status" value="1"/>
</dbReference>
<reference evidence="2" key="1">
    <citation type="submission" date="2020-10" db="EMBL/GenBank/DDBJ databases">
        <authorList>
            <person name="Gilroy R."/>
        </authorList>
    </citation>
    <scope>NUCLEOTIDE SEQUENCE</scope>
    <source>
        <strain evidence="2">ChiSjej4B22-9803</strain>
    </source>
</reference>
<reference evidence="2" key="2">
    <citation type="journal article" date="2021" name="PeerJ">
        <title>Extensive microbial diversity within the chicken gut microbiome revealed by metagenomics and culture.</title>
        <authorList>
            <person name="Gilroy R."/>
            <person name="Ravi A."/>
            <person name="Getino M."/>
            <person name="Pursley I."/>
            <person name="Horton D.L."/>
            <person name="Alikhan N.F."/>
            <person name="Baker D."/>
            <person name="Gharbi K."/>
            <person name="Hall N."/>
            <person name="Watson M."/>
            <person name="Adriaenssens E.M."/>
            <person name="Foster-Nyarko E."/>
            <person name="Jarju S."/>
            <person name="Secka A."/>
            <person name="Antonio M."/>
            <person name="Oren A."/>
            <person name="Chaudhuri R.R."/>
            <person name="La Ragione R."/>
            <person name="Hildebrand F."/>
            <person name="Pallen M.J."/>
        </authorList>
    </citation>
    <scope>NUCLEOTIDE SEQUENCE</scope>
    <source>
        <strain evidence="2">ChiSjej4B22-9803</strain>
    </source>
</reference>
<comment type="caution">
    <text evidence="2">The sequence shown here is derived from an EMBL/GenBank/DDBJ whole genome shotgun (WGS) entry which is preliminary data.</text>
</comment>
<accession>A0A9D1LUC1</accession>
<name>A0A9D1LUC1_9FIRM</name>
<dbReference type="InterPro" id="IPR043519">
    <property type="entry name" value="NT_sf"/>
</dbReference>
<gene>
    <name evidence="2" type="ORF">IAB04_02155</name>
</gene>
<dbReference type="InterPro" id="IPR002934">
    <property type="entry name" value="Polymerase_NTP_transf_dom"/>
</dbReference>
<organism evidence="2 3">
    <name type="scientific">Candidatus Avimonoglobus intestinipullorum</name>
    <dbReference type="NCBI Taxonomy" id="2840699"/>
    <lineage>
        <taxon>Bacteria</taxon>
        <taxon>Bacillati</taxon>
        <taxon>Bacillota</taxon>
        <taxon>Clostridia</taxon>
        <taxon>Eubacteriales</taxon>
        <taxon>Candidatus Avimonoglobus</taxon>
    </lineage>
</organism>